<protein>
    <recommendedName>
        <fullName evidence="12">Interleukin-1</fullName>
    </recommendedName>
</protein>
<reference evidence="13 14" key="1">
    <citation type="submission" date="2024-04" db="EMBL/GenBank/DDBJ databases">
        <authorList>
            <person name="Waldvogel A.-M."/>
            <person name="Schoenle A."/>
        </authorList>
    </citation>
    <scope>NUCLEOTIDE SEQUENCE [LARGE SCALE GENOMIC DNA]</scope>
</reference>
<keyword evidence="6" id="KW-0202">Cytokine</keyword>
<comment type="subcellular location">
    <subcellularLocation>
        <location evidence="2">Cytoplasm</location>
        <location evidence="2">Cytosol</location>
    </subcellularLocation>
    <subcellularLocation>
        <location evidence="1">Lysosome</location>
    </subcellularLocation>
    <subcellularLocation>
        <location evidence="3">Secreted</location>
        <location evidence="3">Extracellular exosome</location>
    </subcellularLocation>
</comment>
<accession>A0AAV2MQT4</accession>
<evidence type="ECO:0000256" key="2">
    <source>
        <dbReference type="ARBA" id="ARBA00004514"/>
    </source>
</evidence>
<evidence type="ECO:0000256" key="11">
    <source>
        <dbReference type="ARBA" id="ARBA00023246"/>
    </source>
</evidence>
<dbReference type="Proteomes" id="UP001497482">
    <property type="component" value="Chromosome 9"/>
</dbReference>
<dbReference type="AlphaFoldDB" id="A0AAV2MQT4"/>
<keyword evidence="7 12" id="KW-0964">Secreted</keyword>
<dbReference type="GO" id="GO:0042119">
    <property type="term" value="P:neutrophil activation"/>
    <property type="evidence" value="ECO:0007669"/>
    <property type="project" value="TreeGrafter"/>
</dbReference>
<evidence type="ECO:0000256" key="5">
    <source>
        <dbReference type="ARBA" id="ARBA00022490"/>
    </source>
</evidence>
<dbReference type="GO" id="GO:0005149">
    <property type="term" value="F:interleukin-1 receptor binding"/>
    <property type="evidence" value="ECO:0007669"/>
    <property type="project" value="UniProtKB-UniRule"/>
</dbReference>
<dbReference type="PRINTS" id="PR01359">
    <property type="entry name" value="INTRLEUKIN1B"/>
</dbReference>
<evidence type="ECO:0000256" key="10">
    <source>
        <dbReference type="ARBA" id="ARBA00023228"/>
    </source>
</evidence>
<gene>
    <name evidence="13" type="ORF">KC01_LOCUS41585</name>
</gene>
<dbReference type="InterPro" id="IPR008996">
    <property type="entry name" value="IL1/FGF"/>
</dbReference>
<dbReference type="PANTHER" id="PTHR10078:SF30">
    <property type="entry name" value="INTERLEUKIN-1 BETA"/>
    <property type="match status" value="1"/>
</dbReference>
<keyword evidence="8" id="KW-0666">Pyrogen</keyword>
<dbReference type="EMBL" id="OZ035831">
    <property type="protein sequence ID" value="CAL1615685.1"/>
    <property type="molecule type" value="Genomic_DNA"/>
</dbReference>
<dbReference type="GO" id="GO:0006955">
    <property type="term" value="P:immune response"/>
    <property type="evidence" value="ECO:0007669"/>
    <property type="project" value="InterPro"/>
</dbReference>
<evidence type="ECO:0000256" key="9">
    <source>
        <dbReference type="ARBA" id="ARBA00023198"/>
    </source>
</evidence>
<dbReference type="PRINTS" id="PR01357">
    <property type="entry name" value="INTRLEUKN1AB"/>
</dbReference>
<dbReference type="GO" id="GO:1901222">
    <property type="term" value="P:regulation of non-canonical NF-kappaB signal transduction"/>
    <property type="evidence" value="ECO:0007669"/>
    <property type="project" value="TreeGrafter"/>
</dbReference>
<evidence type="ECO:0000256" key="6">
    <source>
        <dbReference type="ARBA" id="ARBA00022514"/>
    </source>
</evidence>
<dbReference type="GO" id="GO:0071222">
    <property type="term" value="P:cellular response to lipopolysaccharide"/>
    <property type="evidence" value="ECO:0007669"/>
    <property type="project" value="TreeGrafter"/>
</dbReference>
<keyword evidence="11" id="KW-0497">Mitogen</keyword>
<dbReference type="Gene3D" id="2.80.10.50">
    <property type="match status" value="1"/>
</dbReference>
<evidence type="ECO:0000256" key="1">
    <source>
        <dbReference type="ARBA" id="ARBA00004371"/>
    </source>
</evidence>
<dbReference type="SMART" id="SM00125">
    <property type="entry name" value="IL1"/>
    <property type="match status" value="1"/>
</dbReference>
<proteinExistence type="inferred from homology"/>
<dbReference type="GO" id="GO:0048246">
    <property type="term" value="P:macrophage chemotaxis"/>
    <property type="evidence" value="ECO:0007669"/>
    <property type="project" value="TreeGrafter"/>
</dbReference>
<dbReference type="GO" id="GO:0005125">
    <property type="term" value="F:cytokine activity"/>
    <property type="evidence" value="ECO:0007669"/>
    <property type="project" value="UniProtKB-UniRule"/>
</dbReference>
<dbReference type="GO" id="GO:0005764">
    <property type="term" value="C:lysosome"/>
    <property type="evidence" value="ECO:0007669"/>
    <property type="project" value="UniProtKB-SubCell"/>
</dbReference>
<evidence type="ECO:0000256" key="3">
    <source>
        <dbReference type="ARBA" id="ARBA00004550"/>
    </source>
</evidence>
<evidence type="ECO:0000313" key="14">
    <source>
        <dbReference type="Proteomes" id="UP001497482"/>
    </source>
</evidence>
<evidence type="ECO:0000313" key="13">
    <source>
        <dbReference type="EMBL" id="CAL1615685.1"/>
    </source>
</evidence>
<evidence type="ECO:0000256" key="12">
    <source>
        <dbReference type="RuleBase" id="RU003753"/>
    </source>
</evidence>
<dbReference type="InterPro" id="IPR000975">
    <property type="entry name" value="IL-1_fam"/>
</dbReference>
<evidence type="ECO:0000256" key="4">
    <source>
        <dbReference type="ARBA" id="ARBA00010448"/>
    </source>
</evidence>
<dbReference type="GO" id="GO:0005829">
    <property type="term" value="C:cytosol"/>
    <property type="evidence" value="ECO:0007669"/>
    <property type="project" value="UniProtKB-SubCell"/>
</dbReference>
<dbReference type="SUPFAM" id="SSF50353">
    <property type="entry name" value="Cytokine"/>
    <property type="match status" value="1"/>
</dbReference>
<dbReference type="PANTHER" id="PTHR10078">
    <property type="entry name" value="INTERLEUKIN-1 FAMILY MEMBER"/>
    <property type="match status" value="1"/>
</dbReference>
<name>A0AAV2MQT4_KNICA</name>
<dbReference type="GO" id="GO:0019221">
    <property type="term" value="P:cytokine-mediated signaling pathway"/>
    <property type="evidence" value="ECO:0007669"/>
    <property type="project" value="TreeGrafter"/>
</dbReference>
<keyword evidence="5" id="KW-0963">Cytoplasm</keyword>
<dbReference type="GO" id="GO:0005615">
    <property type="term" value="C:extracellular space"/>
    <property type="evidence" value="ECO:0007669"/>
    <property type="project" value="UniProtKB-KW"/>
</dbReference>
<comment type="similarity">
    <text evidence="4 12">Belongs to the IL-1 family.</text>
</comment>
<dbReference type="GO" id="GO:0010628">
    <property type="term" value="P:positive regulation of gene expression"/>
    <property type="evidence" value="ECO:0007669"/>
    <property type="project" value="TreeGrafter"/>
</dbReference>
<evidence type="ECO:0000256" key="8">
    <source>
        <dbReference type="ARBA" id="ARBA00022620"/>
    </source>
</evidence>
<dbReference type="Pfam" id="PF00340">
    <property type="entry name" value="IL1"/>
    <property type="match status" value="1"/>
</dbReference>
<dbReference type="GO" id="GO:0001660">
    <property type="term" value="P:fever generation"/>
    <property type="evidence" value="ECO:0007669"/>
    <property type="project" value="UniProtKB-KW"/>
</dbReference>
<evidence type="ECO:0000256" key="7">
    <source>
        <dbReference type="ARBA" id="ARBA00022525"/>
    </source>
</evidence>
<dbReference type="PRINTS" id="PR00264">
    <property type="entry name" value="INTERLEUKIN1"/>
</dbReference>
<organism evidence="13 14">
    <name type="scientific">Knipowitschia caucasica</name>
    <name type="common">Caucasian dwarf goby</name>
    <name type="synonym">Pomatoschistus caucasicus</name>
    <dbReference type="NCBI Taxonomy" id="637954"/>
    <lineage>
        <taxon>Eukaryota</taxon>
        <taxon>Metazoa</taxon>
        <taxon>Chordata</taxon>
        <taxon>Craniata</taxon>
        <taxon>Vertebrata</taxon>
        <taxon>Euteleostomi</taxon>
        <taxon>Actinopterygii</taxon>
        <taxon>Neopterygii</taxon>
        <taxon>Teleostei</taxon>
        <taxon>Neoteleostei</taxon>
        <taxon>Acanthomorphata</taxon>
        <taxon>Gobiaria</taxon>
        <taxon>Gobiiformes</taxon>
        <taxon>Gobioidei</taxon>
        <taxon>Gobiidae</taxon>
        <taxon>Gobiinae</taxon>
        <taxon>Knipowitschia</taxon>
    </lineage>
</organism>
<dbReference type="GO" id="GO:0051781">
    <property type="term" value="P:positive regulation of cell division"/>
    <property type="evidence" value="ECO:0007669"/>
    <property type="project" value="UniProtKB-KW"/>
</dbReference>
<keyword evidence="14" id="KW-1185">Reference proteome</keyword>
<keyword evidence="10" id="KW-0458">Lysosome</keyword>
<sequence>MAKLICCRASPTIFHLLQARQIMESEMMCNASHLPSPVTLEISHHPLTMRRMVNLVIAMERIKSSVAQSFLSPDFRDQDFLSIMLESLVEERFVSELLAAQPEQKFTLVPEVGPQCYSVEDMQKRDLVLVTESMKLHAVMLQAGSSSYKVNLNMLRYRPPVPSTEQPVALGIRGTQYYLSCYMDGEEASLHVETVSNTDLLSSISENSDMARFIFYKHVTGQNVTTLRSARFPEWYISTKEEDNEAVYMCKEASSSSTFTIQPVS</sequence>
<keyword evidence="9" id="KW-0395">Inflammatory response</keyword>